<evidence type="ECO:0000256" key="1">
    <source>
        <dbReference type="ARBA" id="ARBA00022448"/>
    </source>
</evidence>
<dbReference type="Pfam" id="PF07660">
    <property type="entry name" value="STN"/>
    <property type="match status" value="1"/>
</dbReference>
<sequence>MKVKLPCKSRQNPYVHSFKKLLLMKLIVMLLTVAFLQVSAKASSQSISITKKNTSLEKVFEIIHQQSGYLFIYNNELLKTAKPVSLHLKAVSLKQALNTILEGQPLTYTLLDKTIIIKPRNAPPKRLY</sequence>
<evidence type="ECO:0000313" key="5">
    <source>
        <dbReference type="EMBL" id="PSR55714.1"/>
    </source>
</evidence>
<reference evidence="5 6" key="1">
    <citation type="submission" date="2018-03" db="EMBL/GenBank/DDBJ databases">
        <title>Adhaeribacter sp. HMF7605 Genome sequencing and assembly.</title>
        <authorList>
            <person name="Kang H."/>
            <person name="Kang J."/>
            <person name="Cha I."/>
            <person name="Kim H."/>
            <person name="Joh K."/>
        </authorList>
    </citation>
    <scope>NUCLEOTIDE SEQUENCE [LARGE SCALE GENOMIC DNA]</scope>
    <source>
        <strain evidence="5 6">HMF7605</strain>
    </source>
</reference>
<proteinExistence type="predicted"/>
<evidence type="ECO:0000256" key="3">
    <source>
        <dbReference type="ARBA" id="ARBA00023237"/>
    </source>
</evidence>
<dbReference type="EMBL" id="PYFT01000001">
    <property type="protein sequence ID" value="PSR55714.1"/>
    <property type="molecule type" value="Genomic_DNA"/>
</dbReference>
<name>A0A2T2YJM3_9BACT</name>
<evidence type="ECO:0000313" key="6">
    <source>
        <dbReference type="Proteomes" id="UP000240357"/>
    </source>
</evidence>
<evidence type="ECO:0000256" key="2">
    <source>
        <dbReference type="ARBA" id="ARBA00023136"/>
    </source>
</evidence>
<dbReference type="AlphaFoldDB" id="A0A2T2YJM3"/>
<comment type="caution">
    <text evidence="5">The sequence shown here is derived from an EMBL/GenBank/DDBJ whole genome shotgun (WGS) entry which is preliminary data.</text>
</comment>
<dbReference type="Gene3D" id="3.55.50.30">
    <property type="match status" value="1"/>
</dbReference>
<dbReference type="Proteomes" id="UP000240357">
    <property type="component" value="Unassembled WGS sequence"/>
</dbReference>
<organism evidence="5 6">
    <name type="scientific">Adhaeribacter arboris</name>
    <dbReference type="NCBI Taxonomy" id="2072846"/>
    <lineage>
        <taxon>Bacteria</taxon>
        <taxon>Pseudomonadati</taxon>
        <taxon>Bacteroidota</taxon>
        <taxon>Cytophagia</taxon>
        <taxon>Cytophagales</taxon>
        <taxon>Hymenobacteraceae</taxon>
        <taxon>Adhaeribacter</taxon>
    </lineage>
</organism>
<protein>
    <recommendedName>
        <fullName evidence="4">Secretin/TonB short N-terminal domain-containing protein</fullName>
    </recommendedName>
</protein>
<dbReference type="InterPro" id="IPR011662">
    <property type="entry name" value="Secretin/TonB_short_N"/>
</dbReference>
<evidence type="ECO:0000259" key="4">
    <source>
        <dbReference type="SMART" id="SM00965"/>
    </source>
</evidence>
<keyword evidence="3" id="KW-0998">Cell outer membrane</keyword>
<dbReference type="GO" id="GO:0019867">
    <property type="term" value="C:outer membrane"/>
    <property type="evidence" value="ECO:0007669"/>
    <property type="project" value="InterPro"/>
</dbReference>
<keyword evidence="6" id="KW-1185">Reference proteome</keyword>
<dbReference type="SMART" id="SM00965">
    <property type="entry name" value="STN"/>
    <property type="match status" value="1"/>
</dbReference>
<keyword evidence="1" id="KW-0813">Transport</keyword>
<accession>A0A2T2YJM3</accession>
<feature type="domain" description="Secretin/TonB short N-terminal" evidence="4">
    <location>
        <begin position="69"/>
        <end position="120"/>
    </location>
</feature>
<keyword evidence="2" id="KW-0472">Membrane</keyword>
<gene>
    <name evidence="5" type="ORF">AHMF7605_20505</name>
</gene>